<evidence type="ECO:0000256" key="2">
    <source>
        <dbReference type="ARBA" id="ARBA00004429"/>
    </source>
</evidence>
<evidence type="ECO:0000256" key="6">
    <source>
        <dbReference type="ARBA" id="ARBA00022553"/>
    </source>
</evidence>
<dbReference type="InterPro" id="IPR011006">
    <property type="entry name" value="CheY-like_superfamily"/>
</dbReference>
<evidence type="ECO:0000256" key="11">
    <source>
        <dbReference type="ARBA" id="ARBA00022840"/>
    </source>
</evidence>
<dbReference type="InterPro" id="IPR008207">
    <property type="entry name" value="Sig_transdc_His_kin_Hpt_dom"/>
</dbReference>
<feature type="transmembrane region" description="Helical" evidence="17">
    <location>
        <begin position="237"/>
        <end position="259"/>
    </location>
</feature>
<evidence type="ECO:0000256" key="9">
    <source>
        <dbReference type="ARBA" id="ARBA00022777"/>
    </source>
</evidence>
<comment type="caution">
    <text evidence="15">Lacks conserved residue(s) required for the propagation of feature annotation.</text>
</comment>
<dbReference type="PROSITE" id="PS50894">
    <property type="entry name" value="HPT"/>
    <property type="match status" value="1"/>
</dbReference>
<accession>A0ABY5GA40</accession>
<dbReference type="SUPFAM" id="SSF52172">
    <property type="entry name" value="CheY-like"/>
    <property type="match status" value="1"/>
</dbReference>
<dbReference type="SUPFAM" id="SSF55874">
    <property type="entry name" value="ATPase domain of HSP90 chaperone/DNA topoisomerase II/histidine kinase"/>
    <property type="match status" value="1"/>
</dbReference>
<dbReference type="GO" id="GO:0005524">
    <property type="term" value="F:ATP binding"/>
    <property type="evidence" value="ECO:0007669"/>
    <property type="project" value="UniProtKB-KW"/>
</dbReference>
<dbReference type="InterPro" id="IPR005467">
    <property type="entry name" value="His_kinase_dom"/>
</dbReference>
<name>A0ABY5GA40_VIBPE</name>
<keyword evidence="4" id="KW-1003">Cell membrane</keyword>
<dbReference type="InterPro" id="IPR036890">
    <property type="entry name" value="HATPase_C_sf"/>
</dbReference>
<evidence type="ECO:0000256" key="4">
    <source>
        <dbReference type="ARBA" id="ARBA00022475"/>
    </source>
</evidence>
<protein>
    <recommendedName>
        <fullName evidence="3">histidine kinase</fullName>
        <ecNumber evidence="3">2.7.13.3</ecNumber>
    </recommendedName>
</protein>
<keyword evidence="11 21" id="KW-0067">ATP-binding</keyword>
<evidence type="ECO:0000256" key="17">
    <source>
        <dbReference type="SAM" id="Phobius"/>
    </source>
</evidence>
<reference evidence="21" key="1">
    <citation type="submission" date="2022-01" db="EMBL/GenBank/DDBJ databases">
        <title>Alginate degradation mechanism of Vibrio pelagius WXL662.</title>
        <authorList>
            <person name="He X."/>
        </authorList>
    </citation>
    <scope>NUCLEOTIDE SEQUENCE</scope>
    <source>
        <strain evidence="21">WXL662</strain>
    </source>
</reference>
<dbReference type="EMBL" id="CP090615">
    <property type="protein sequence ID" value="UTT86941.1"/>
    <property type="molecule type" value="Genomic_DNA"/>
</dbReference>
<dbReference type="Pfam" id="PF02518">
    <property type="entry name" value="HATPase_c"/>
    <property type="match status" value="1"/>
</dbReference>
<evidence type="ECO:0000313" key="21">
    <source>
        <dbReference type="EMBL" id="UTT86941.1"/>
    </source>
</evidence>
<keyword evidence="11 21" id="KW-0547">Nucleotide-binding</keyword>
<keyword evidence="9" id="KW-0418">Kinase</keyword>
<evidence type="ECO:0000259" key="19">
    <source>
        <dbReference type="PROSITE" id="PS50110"/>
    </source>
</evidence>
<dbReference type="PRINTS" id="PR00344">
    <property type="entry name" value="BCTRLSENSOR"/>
</dbReference>
<feature type="domain" description="Response regulatory" evidence="19">
    <location>
        <begin position="533"/>
        <end position="648"/>
    </location>
</feature>
<sequence length="803" mass="89923">MNKFKLLSLFFASMFVGLVSYIVLAYTEYNKVTHYGEVTREIGHKVLEKRDIIASSTINGVSNPYEISASLVRIERDLQQFYRTSTNAKIHSILFEGLETKALLDSFYFRTVETIDQLDHIVGHTVARQFILQSLTNLLTNASTQDTKSHLLEAMLSNISSLEKNLGINETSSDSQTTGAPSDVSSSNDQLILAQTFNEINQQHQQLISKTLSPEHIAYLDDIDRRFTALQDHLNEMIANLTIALVVLLFALFISIVVWRYYELKANTQAYQLAADKAEKANNAKSLFLATMSHELRTPMNGVLGIAQIIKDDSHEIETRKQAQLIMDSGQHLVTILNDILDFSKVEQGKMELESSPFTIPNLIVHLDKTLTSLAESKGIQLCITNRVPTNIQLIGDQARTRQILFNLAGNAIKFTESGKVELEFDIQDTSPRAIQMLVTDTGIGIAEDKIDSIFSAFEQAELSTTRKFGGTGLGLSIVKQLVELMGGSISVFSQPNVGTQFAVTIPFELEEKAHQEGATITEAHGLALKDFSVLLVEDNKINAMVIKKFCESLNLRVENAYDGLQALDKLKNQSYDLIIMDNHMPKMNGIEAIQNIRNKLKLKTVIFACTADVFKEAHDEFIECGANFVLTKPLQKNSLQNAIYQFEAQFQANRDDSGHDSTSSLPANVTRLVRYSKDKLPMTEEELSRSQLLTDLNLAYQDKIDCLQSLEHDLEIKIDALIEVFTHSKPEELGPIIQAIKGISLQFGMSEISKLIEQVEQDLDAEQMPAAEILQQVINRLMVNSHQAKRLIDKYQHQSKTG</sequence>
<evidence type="ECO:0000256" key="3">
    <source>
        <dbReference type="ARBA" id="ARBA00012438"/>
    </source>
</evidence>
<dbReference type="Proteomes" id="UP001059120">
    <property type="component" value="Chromosome 2"/>
</dbReference>
<dbReference type="PANTHER" id="PTHR43047">
    <property type="entry name" value="TWO-COMPONENT HISTIDINE PROTEIN KINASE"/>
    <property type="match status" value="1"/>
</dbReference>
<evidence type="ECO:0000256" key="12">
    <source>
        <dbReference type="ARBA" id="ARBA00022989"/>
    </source>
</evidence>
<dbReference type="CDD" id="cd17546">
    <property type="entry name" value="REC_hyHK_CKI1_RcsC-like"/>
    <property type="match status" value="1"/>
</dbReference>
<dbReference type="EC" id="2.7.13.3" evidence="3"/>
<dbReference type="InterPro" id="IPR036097">
    <property type="entry name" value="HisK_dim/P_sf"/>
</dbReference>
<dbReference type="InterPro" id="IPR003594">
    <property type="entry name" value="HATPase_dom"/>
</dbReference>
<dbReference type="Pfam" id="PF00512">
    <property type="entry name" value="HisKA"/>
    <property type="match status" value="1"/>
</dbReference>
<dbReference type="InterPro" id="IPR004358">
    <property type="entry name" value="Sig_transdc_His_kin-like_C"/>
</dbReference>
<evidence type="ECO:0000256" key="13">
    <source>
        <dbReference type="ARBA" id="ARBA00023012"/>
    </source>
</evidence>
<dbReference type="InterPro" id="IPR001789">
    <property type="entry name" value="Sig_transdc_resp-reg_receiver"/>
</dbReference>
<comment type="subcellular location">
    <subcellularLocation>
        <location evidence="2">Cell inner membrane</location>
        <topology evidence="2">Multi-pass membrane protein</topology>
    </subcellularLocation>
</comment>
<dbReference type="CDD" id="cd16922">
    <property type="entry name" value="HATPase_EvgS-ArcB-TorS-like"/>
    <property type="match status" value="1"/>
</dbReference>
<comment type="catalytic activity">
    <reaction evidence="1">
        <text>ATP + protein L-histidine = ADP + protein N-phospho-L-histidine.</text>
        <dbReference type="EC" id="2.7.13.3"/>
    </reaction>
</comment>
<evidence type="ECO:0000259" key="18">
    <source>
        <dbReference type="PROSITE" id="PS50109"/>
    </source>
</evidence>
<keyword evidence="13" id="KW-0902">Two-component regulatory system</keyword>
<evidence type="ECO:0000256" key="16">
    <source>
        <dbReference type="PROSITE-ProRule" id="PRU00169"/>
    </source>
</evidence>
<keyword evidence="6 16" id="KW-0597">Phosphoprotein</keyword>
<gene>
    <name evidence="21" type="ORF">LZI70_16100</name>
</gene>
<evidence type="ECO:0000256" key="8">
    <source>
        <dbReference type="ARBA" id="ARBA00022692"/>
    </source>
</evidence>
<evidence type="ECO:0000259" key="20">
    <source>
        <dbReference type="PROSITE" id="PS50894"/>
    </source>
</evidence>
<dbReference type="Gene3D" id="3.30.565.10">
    <property type="entry name" value="Histidine kinase-like ATPase, C-terminal domain"/>
    <property type="match status" value="1"/>
</dbReference>
<keyword evidence="8 17" id="KW-0812">Transmembrane</keyword>
<proteinExistence type="predicted"/>
<dbReference type="PANTHER" id="PTHR43047:SF72">
    <property type="entry name" value="OSMOSENSING HISTIDINE PROTEIN KINASE SLN1"/>
    <property type="match status" value="1"/>
</dbReference>
<dbReference type="Gene3D" id="3.40.50.2300">
    <property type="match status" value="1"/>
</dbReference>
<dbReference type="Pfam" id="PF00072">
    <property type="entry name" value="Response_reg"/>
    <property type="match status" value="1"/>
</dbReference>
<feature type="modified residue" description="4-aspartylphosphate" evidence="16">
    <location>
        <position position="582"/>
    </location>
</feature>
<evidence type="ECO:0000256" key="7">
    <source>
        <dbReference type="ARBA" id="ARBA00022679"/>
    </source>
</evidence>
<organism evidence="21 22">
    <name type="scientific">Vibrio pelagius</name>
    <dbReference type="NCBI Taxonomy" id="28169"/>
    <lineage>
        <taxon>Bacteria</taxon>
        <taxon>Pseudomonadati</taxon>
        <taxon>Pseudomonadota</taxon>
        <taxon>Gammaproteobacteria</taxon>
        <taxon>Vibrionales</taxon>
        <taxon>Vibrionaceae</taxon>
        <taxon>Vibrio</taxon>
    </lineage>
</organism>
<dbReference type="SUPFAM" id="SSF47226">
    <property type="entry name" value="Histidine-containing phosphotransfer domain, HPT domain"/>
    <property type="match status" value="1"/>
</dbReference>
<dbReference type="CDD" id="cd00082">
    <property type="entry name" value="HisKA"/>
    <property type="match status" value="1"/>
</dbReference>
<keyword evidence="5" id="KW-0997">Cell inner membrane</keyword>
<evidence type="ECO:0000256" key="15">
    <source>
        <dbReference type="PROSITE-ProRule" id="PRU00110"/>
    </source>
</evidence>
<feature type="domain" description="Histidine kinase" evidence="18">
    <location>
        <begin position="291"/>
        <end position="510"/>
    </location>
</feature>
<keyword evidence="10" id="KW-0378">Hydrolase</keyword>
<dbReference type="Gene3D" id="1.10.287.130">
    <property type="match status" value="1"/>
</dbReference>
<keyword evidence="14 17" id="KW-0472">Membrane</keyword>
<keyword evidence="22" id="KW-1185">Reference proteome</keyword>
<evidence type="ECO:0000256" key="5">
    <source>
        <dbReference type="ARBA" id="ARBA00022519"/>
    </source>
</evidence>
<dbReference type="SMART" id="SM00387">
    <property type="entry name" value="HATPase_c"/>
    <property type="match status" value="1"/>
</dbReference>
<dbReference type="SUPFAM" id="SSF47384">
    <property type="entry name" value="Homodimeric domain of signal transducing histidine kinase"/>
    <property type="match status" value="1"/>
</dbReference>
<dbReference type="InterPro" id="IPR003661">
    <property type="entry name" value="HisK_dim/P_dom"/>
</dbReference>
<evidence type="ECO:0000256" key="1">
    <source>
        <dbReference type="ARBA" id="ARBA00000085"/>
    </source>
</evidence>
<dbReference type="PROSITE" id="PS50109">
    <property type="entry name" value="HIS_KIN"/>
    <property type="match status" value="1"/>
</dbReference>
<evidence type="ECO:0000313" key="22">
    <source>
        <dbReference type="Proteomes" id="UP001059120"/>
    </source>
</evidence>
<dbReference type="PROSITE" id="PS50110">
    <property type="entry name" value="RESPONSE_REGULATORY"/>
    <property type="match status" value="1"/>
</dbReference>
<dbReference type="InterPro" id="IPR036641">
    <property type="entry name" value="HPT_dom_sf"/>
</dbReference>
<keyword evidence="12 17" id="KW-1133">Transmembrane helix</keyword>
<keyword evidence="7" id="KW-0808">Transferase</keyword>
<dbReference type="RefSeq" id="WP_255232671.1">
    <property type="nucleotide sequence ID" value="NZ_CP090615.1"/>
</dbReference>
<evidence type="ECO:0000256" key="14">
    <source>
        <dbReference type="ARBA" id="ARBA00023136"/>
    </source>
</evidence>
<dbReference type="SMART" id="SM00448">
    <property type="entry name" value="REC"/>
    <property type="match status" value="1"/>
</dbReference>
<feature type="domain" description="HPt" evidence="20">
    <location>
        <begin position="700"/>
        <end position="796"/>
    </location>
</feature>
<dbReference type="SMART" id="SM00388">
    <property type="entry name" value="HisKA"/>
    <property type="match status" value="1"/>
</dbReference>
<evidence type="ECO:0000256" key="10">
    <source>
        <dbReference type="ARBA" id="ARBA00022801"/>
    </source>
</evidence>